<evidence type="ECO:0000313" key="7">
    <source>
        <dbReference type="Proteomes" id="UP000613030"/>
    </source>
</evidence>
<dbReference type="Proteomes" id="UP000613030">
    <property type="component" value="Unassembled WGS sequence"/>
</dbReference>
<keyword evidence="7" id="KW-1185">Reference proteome</keyword>
<evidence type="ECO:0000256" key="4">
    <source>
        <dbReference type="ARBA" id="ARBA00023315"/>
    </source>
</evidence>
<dbReference type="InterPro" id="IPR001451">
    <property type="entry name" value="Hexapep"/>
</dbReference>
<gene>
    <name evidence="6" type="ORF">JI741_22515</name>
</gene>
<evidence type="ECO:0000313" key="6">
    <source>
        <dbReference type="EMBL" id="MBL0744024.1"/>
    </source>
</evidence>
<dbReference type="RefSeq" id="WP_202013677.1">
    <property type="nucleotide sequence ID" value="NZ_JAERRB010000009.1"/>
</dbReference>
<comment type="catalytic activity">
    <reaction evidence="5">
        <text>L-serine + acetyl-CoA = O-acetyl-L-serine + CoA</text>
        <dbReference type="Rhea" id="RHEA:24560"/>
        <dbReference type="ChEBI" id="CHEBI:33384"/>
        <dbReference type="ChEBI" id="CHEBI:57287"/>
        <dbReference type="ChEBI" id="CHEBI:57288"/>
        <dbReference type="ChEBI" id="CHEBI:58340"/>
        <dbReference type="EC" id="2.3.1.30"/>
    </reaction>
</comment>
<organism evidence="6 7">
    <name type="scientific">Chryseolinea lacunae</name>
    <dbReference type="NCBI Taxonomy" id="2801331"/>
    <lineage>
        <taxon>Bacteria</taxon>
        <taxon>Pseudomonadati</taxon>
        <taxon>Bacteroidota</taxon>
        <taxon>Cytophagia</taxon>
        <taxon>Cytophagales</taxon>
        <taxon>Fulvivirgaceae</taxon>
        <taxon>Chryseolinea</taxon>
    </lineage>
</organism>
<dbReference type="CDD" id="cd03354">
    <property type="entry name" value="LbH_SAT"/>
    <property type="match status" value="1"/>
</dbReference>
<dbReference type="EC" id="2.3.1.30" evidence="5"/>
<evidence type="ECO:0000256" key="3">
    <source>
        <dbReference type="ARBA" id="ARBA00022737"/>
    </source>
</evidence>
<keyword evidence="3" id="KW-0677">Repeat</keyword>
<dbReference type="Pfam" id="PF00132">
    <property type="entry name" value="Hexapep"/>
    <property type="match status" value="1"/>
</dbReference>
<name>A0ABS1KX90_9BACT</name>
<reference evidence="6 7" key="1">
    <citation type="submission" date="2021-01" db="EMBL/GenBank/DDBJ databases">
        <title>Chryseolinea sp. Jin1 Genome sequencing and assembly.</title>
        <authorList>
            <person name="Kim I."/>
        </authorList>
    </citation>
    <scope>NUCLEOTIDE SEQUENCE [LARGE SCALE GENOMIC DNA]</scope>
    <source>
        <strain evidence="6 7">Jin1</strain>
    </source>
</reference>
<dbReference type="PROSITE" id="PS00101">
    <property type="entry name" value="HEXAPEP_TRANSFERASES"/>
    <property type="match status" value="1"/>
</dbReference>
<keyword evidence="2 5" id="KW-0808">Transferase</keyword>
<accession>A0ABS1KX90</accession>
<comment type="caution">
    <text evidence="6">The sequence shown here is derived from an EMBL/GenBank/DDBJ whole genome shotgun (WGS) entry which is preliminary data.</text>
</comment>
<dbReference type="PIRSF" id="PIRSF000441">
    <property type="entry name" value="CysE"/>
    <property type="match status" value="1"/>
</dbReference>
<dbReference type="InterPro" id="IPR011004">
    <property type="entry name" value="Trimer_LpxA-like_sf"/>
</dbReference>
<proteinExistence type="inferred from homology"/>
<keyword evidence="4 5" id="KW-0012">Acyltransferase</keyword>
<evidence type="ECO:0000256" key="2">
    <source>
        <dbReference type="ARBA" id="ARBA00022679"/>
    </source>
</evidence>
<dbReference type="SUPFAM" id="SSF51161">
    <property type="entry name" value="Trimeric LpxA-like enzymes"/>
    <property type="match status" value="1"/>
</dbReference>
<comment type="similarity">
    <text evidence="1 5">Belongs to the transferase hexapeptide repeat family.</text>
</comment>
<sequence>MSVGQQDLYRYVRSTSSGAALRCFFKHPGFRFVRLKRLCESYSAVHPVGLIARLWYKRMQVKFGFQVPHTCKIGPGFFMGHYGNIVFNQDAVVGANCNVAQGVTLGHVSRGSKTGSPTLGDRVWVGANAVVVGKISIGNDVLIAPLAYVNFDVPDNALVIGNPATIVKDKGSAGYINNTLS</sequence>
<evidence type="ECO:0000256" key="5">
    <source>
        <dbReference type="PIRNR" id="PIRNR000441"/>
    </source>
</evidence>
<dbReference type="EMBL" id="JAERRB010000009">
    <property type="protein sequence ID" value="MBL0744024.1"/>
    <property type="molecule type" value="Genomic_DNA"/>
</dbReference>
<dbReference type="InterPro" id="IPR018357">
    <property type="entry name" value="Hexapep_transf_CS"/>
</dbReference>
<evidence type="ECO:0000256" key="1">
    <source>
        <dbReference type="ARBA" id="ARBA00007274"/>
    </source>
</evidence>
<dbReference type="Gene3D" id="2.160.10.10">
    <property type="entry name" value="Hexapeptide repeat proteins"/>
    <property type="match status" value="1"/>
</dbReference>
<dbReference type="PANTHER" id="PTHR42811">
    <property type="entry name" value="SERINE ACETYLTRANSFERASE"/>
    <property type="match status" value="1"/>
</dbReference>
<protein>
    <recommendedName>
        <fullName evidence="5">Serine acetyltransferase</fullName>
        <ecNumber evidence="5">2.3.1.30</ecNumber>
    </recommendedName>
</protein>
<dbReference type="InterPro" id="IPR045304">
    <property type="entry name" value="LbH_SAT"/>
</dbReference>
<dbReference type="InterPro" id="IPR005881">
    <property type="entry name" value="Ser_O-AcTrfase"/>
</dbReference>